<evidence type="ECO:0000313" key="2">
    <source>
        <dbReference type="EMBL" id="MFC3303112.1"/>
    </source>
</evidence>
<reference evidence="3" key="1">
    <citation type="journal article" date="2019" name="Int. J. Syst. Evol. Microbiol.">
        <title>The Global Catalogue of Microorganisms (GCM) 10K type strain sequencing project: providing services to taxonomists for standard genome sequencing and annotation.</title>
        <authorList>
            <consortium name="The Broad Institute Genomics Platform"/>
            <consortium name="The Broad Institute Genome Sequencing Center for Infectious Disease"/>
            <person name="Wu L."/>
            <person name="Ma J."/>
        </authorList>
    </citation>
    <scope>NUCLEOTIDE SEQUENCE [LARGE SCALE GENOMIC DNA]</scope>
    <source>
        <strain evidence="3">KCTC 22245</strain>
    </source>
</reference>
<name>A0ABV7MDX4_9PROT</name>
<protein>
    <recommendedName>
        <fullName evidence="4">Lipoprotein</fullName>
    </recommendedName>
</protein>
<gene>
    <name evidence="2" type="ORF">ACFONP_10250</name>
</gene>
<feature type="compositionally biased region" description="Acidic residues" evidence="1">
    <location>
        <begin position="133"/>
        <end position="145"/>
    </location>
</feature>
<sequence length="145" mass="15768">MILLPSLGLGACSLIGLGGTTPKDGLSVPGLRVDDYTYPAGKEPPYVLASLREDAAANFIGCLDDSDTCFVLGEEVDVEIRFEPQTGRYWFLDPGSGNTYFVDGELRTGDPYLVRRRDALAPYPQGDLVIEGTSEEDDKEESSNR</sequence>
<feature type="region of interest" description="Disordered" evidence="1">
    <location>
        <begin position="125"/>
        <end position="145"/>
    </location>
</feature>
<comment type="caution">
    <text evidence="2">The sequence shown here is derived from an EMBL/GenBank/DDBJ whole genome shotgun (WGS) entry which is preliminary data.</text>
</comment>
<dbReference type="Proteomes" id="UP001595607">
    <property type="component" value="Unassembled WGS sequence"/>
</dbReference>
<evidence type="ECO:0000313" key="3">
    <source>
        <dbReference type="Proteomes" id="UP001595607"/>
    </source>
</evidence>
<dbReference type="RefSeq" id="WP_189575341.1">
    <property type="nucleotide sequence ID" value="NZ_BMXU01000002.1"/>
</dbReference>
<evidence type="ECO:0008006" key="4">
    <source>
        <dbReference type="Google" id="ProtNLM"/>
    </source>
</evidence>
<evidence type="ECO:0000256" key="1">
    <source>
        <dbReference type="SAM" id="MobiDB-lite"/>
    </source>
</evidence>
<proteinExistence type="predicted"/>
<keyword evidence="3" id="KW-1185">Reference proteome</keyword>
<dbReference type="EMBL" id="JBHRVA010000003">
    <property type="protein sequence ID" value="MFC3303112.1"/>
    <property type="molecule type" value="Genomic_DNA"/>
</dbReference>
<accession>A0ABV7MDX4</accession>
<organism evidence="2 3">
    <name type="scientific">Parvularcula lutaonensis</name>
    <dbReference type="NCBI Taxonomy" id="491923"/>
    <lineage>
        <taxon>Bacteria</taxon>
        <taxon>Pseudomonadati</taxon>
        <taxon>Pseudomonadota</taxon>
        <taxon>Alphaproteobacteria</taxon>
        <taxon>Parvularculales</taxon>
        <taxon>Parvularculaceae</taxon>
        <taxon>Parvularcula</taxon>
    </lineage>
</organism>